<evidence type="ECO:0000256" key="9">
    <source>
        <dbReference type="SAM" id="MobiDB-lite"/>
    </source>
</evidence>
<feature type="region of interest" description="Disordered" evidence="9">
    <location>
        <begin position="483"/>
        <end position="555"/>
    </location>
</feature>
<dbReference type="Gene3D" id="1.10.510.10">
    <property type="entry name" value="Transferase(Phosphotransferase) domain 1"/>
    <property type="match status" value="1"/>
</dbReference>
<dbReference type="InterPro" id="IPR011009">
    <property type="entry name" value="Kinase-like_dom_sf"/>
</dbReference>
<dbReference type="Proteomes" id="UP001146793">
    <property type="component" value="Unassembled WGS sequence"/>
</dbReference>
<feature type="domain" description="Protein kinase" evidence="10">
    <location>
        <begin position="10"/>
        <end position="281"/>
    </location>
</feature>
<keyword evidence="6 8" id="KW-0067">ATP-binding</keyword>
<accession>A0AAV7ZYP2</accession>
<dbReference type="InterPro" id="IPR008271">
    <property type="entry name" value="Ser/Thr_kinase_AS"/>
</dbReference>
<dbReference type="EMBL" id="JANTQA010000023">
    <property type="protein sequence ID" value="KAJ3445886.1"/>
    <property type="molecule type" value="Genomic_DNA"/>
</dbReference>
<keyword evidence="2" id="KW-0723">Serine/threonine-protein kinase</keyword>
<evidence type="ECO:0000256" key="2">
    <source>
        <dbReference type="ARBA" id="ARBA00022527"/>
    </source>
</evidence>
<name>A0AAV7ZYP2_9EUKA</name>
<sequence length="572" mass="67485">MLKGSIKGRWKLGKRIGKGGFGEIYISRDLKTRKQAAIKFEKIDKHKQALKLEIAVLQKLQVSSYVPKFIYCGRNLEYNYLIMELLGTNLSVERRKRPEQKFSLATTIKLGIEMINSMEDMHKLGFIHRDIKPSNYVLRRRDPLTKHNETSSKSVICMIDFGLSRRYRHRDGNLRPPRPKVGFRGTARYASVHSHEGKELSRRDDLWSLLYLFVEFLKGELPWSPIKDKLIIYKLKKKFNSPSLVKGLPKQFLKMLEHIQSSKYEDTPNYNYLRKLLKEAYDEAGYDESTMFDWEIENSNHSNVKKHKRHQPHQRNQRNQRNQLNQRNQVQKKHKKDNNQKSNQKIFDNKNGKKNKNLHKKDQKALNNGTLESNGALPYLTKTPNKRKKKKRKILSKKFLQDIQKMNEIVIPSREELKKRQKIKGFTCLQQKRESPKIDMNPKKVESDFFDLIEANPRNEIYNNGPNYALMIQKIEEDLEMDKEKEGKKIKKRQQQKHQQNVYSSKKEKPSTKNSQEVKNKVRKKNDQPNLNHNSNPKKKNQNIHGTSNFDFQNNSSESVTIDKKSCRCVIQ</sequence>
<evidence type="ECO:0000313" key="12">
    <source>
        <dbReference type="Proteomes" id="UP001146793"/>
    </source>
</evidence>
<evidence type="ECO:0000256" key="3">
    <source>
        <dbReference type="ARBA" id="ARBA00022679"/>
    </source>
</evidence>
<feature type="compositionally biased region" description="Polar residues" evidence="9">
    <location>
        <begin position="543"/>
        <end position="555"/>
    </location>
</feature>
<evidence type="ECO:0000256" key="8">
    <source>
        <dbReference type="PROSITE-ProRule" id="PRU10141"/>
    </source>
</evidence>
<feature type="compositionally biased region" description="Low complexity" evidence="9">
    <location>
        <begin position="319"/>
        <end position="329"/>
    </location>
</feature>
<dbReference type="InterPro" id="IPR017441">
    <property type="entry name" value="Protein_kinase_ATP_BS"/>
</dbReference>
<dbReference type="CDD" id="cd14017">
    <property type="entry name" value="STKc_TTBK"/>
    <property type="match status" value="1"/>
</dbReference>
<dbReference type="GO" id="GO:0015630">
    <property type="term" value="C:microtubule cytoskeleton"/>
    <property type="evidence" value="ECO:0007669"/>
    <property type="project" value="UniProtKB-ARBA"/>
</dbReference>
<dbReference type="EC" id="2.7.11.1" evidence="1"/>
<evidence type="ECO:0000256" key="5">
    <source>
        <dbReference type="ARBA" id="ARBA00022777"/>
    </source>
</evidence>
<dbReference type="Pfam" id="PF00069">
    <property type="entry name" value="Pkinase"/>
    <property type="match status" value="1"/>
</dbReference>
<evidence type="ECO:0000256" key="7">
    <source>
        <dbReference type="ARBA" id="ARBA00061588"/>
    </source>
</evidence>
<feature type="compositionally biased region" description="Basic and acidic residues" evidence="9">
    <location>
        <begin position="505"/>
        <end position="520"/>
    </location>
</feature>
<dbReference type="InterPro" id="IPR050235">
    <property type="entry name" value="CK1_Ser-Thr_kinase"/>
</dbReference>
<keyword evidence="4 8" id="KW-0547">Nucleotide-binding</keyword>
<dbReference type="PROSITE" id="PS50011">
    <property type="entry name" value="PROTEIN_KINASE_DOM"/>
    <property type="match status" value="1"/>
</dbReference>
<keyword evidence="5 11" id="KW-0418">Kinase</keyword>
<evidence type="ECO:0000256" key="4">
    <source>
        <dbReference type="ARBA" id="ARBA00022741"/>
    </source>
</evidence>
<organism evidence="11 12">
    <name type="scientific">Anaeramoeba flamelloides</name>
    <dbReference type="NCBI Taxonomy" id="1746091"/>
    <lineage>
        <taxon>Eukaryota</taxon>
        <taxon>Metamonada</taxon>
        <taxon>Anaeramoebidae</taxon>
        <taxon>Anaeramoeba</taxon>
    </lineage>
</organism>
<feature type="binding site" evidence="8">
    <location>
        <position position="39"/>
    </location>
    <ligand>
        <name>ATP</name>
        <dbReference type="ChEBI" id="CHEBI:30616"/>
    </ligand>
</feature>
<dbReference type="SUPFAM" id="SSF56112">
    <property type="entry name" value="Protein kinase-like (PK-like)"/>
    <property type="match status" value="1"/>
</dbReference>
<protein>
    <recommendedName>
        <fullName evidence="1">non-specific serine/threonine protein kinase</fullName>
        <ecNumber evidence="1">2.7.11.1</ecNumber>
    </recommendedName>
</protein>
<dbReference type="FunFam" id="3.30.200.20:FF:000358">
    <property type="entry name" value="Tau tubulin kinase 2b"/>
    <property type="match status" value="1"/>
</dbReference>
<dbReference type="PROSITE" id="PS00107">
    <property type="entry name" value="PROTEIN_KINASE_ATP"/>
    <property type="match status" value="1"/>
</dbReference>
<feature type="region of interest" description="Disordered" evidence="9">
    <location>
        <begin position="302"/>
        <end position="391"/>
    </location>
</feature>
<evidence type="ECO:0000259" key="10">
    <source>
        <dbReference type="PROSITE" id="PS50011"/>
    </source>
</evidence>
<evidence type="ECO:0000313" key="11">
    <source>
        <dbReference type="EMBL" id="KAJ3445886.1"/>
    </source>
</evidence>
<evidence type="ECO:0000256" key="1">
    <source>
        <dbReference type="ARBA" id="ARBA00012513"/>
    </source>
</evidence>
<dbReference type="SMART" id="SM00220">
    <property type="entry name" value="S_TKc"/>
    <property type="match status" value="1"/>
</dbReference>
<feature type="compositionally biased region" description="Basic residues" evidence="9">
    <location>
        <begin position="303"/>
        <end position="318"/>
    </location>
</feature>
<comment type="caution">
    <text evidence="11">The sequence shown here is derived from an EMBL/GenBank/DDBJ whole genome shotgun (WGS) entry which is preliminary data.</text>
</comment>
<dbReference type="GO" id="GO:0004674">
    <property type="term" value="F:protein serine/threonine kinase activity"/>
    <property type="evidence" value="ECO:0007669"/>
    <property type="project" value="UniProtKB-KW"/>
</dbReference>
<reference evidence="11" key="1">
    <citation type="submission" date="2022-08" db="EMBL/GenBank/DDBJ databases">
        <title>Novel sulphate-reducing endosymbionts in the free-living metamonad Anaeramoeba.</title>
        <authorList>
            <person name="Jerlstrom-Hultqvist J."/>
            <person name="Cepicka I."/>
            <person name="Gallot-Lavallee L."/>
            <person name="Salas-Leiva D."/>
            <person name="Curtis B.A."/>
            <person name="Zahonova K."/>
            <person name="Pipaliya S."/>
            <person name="Dacks J."/>
            <person name="Roger A.J."/>
        </authorList>
    </citation>
    <scope>NUCLEOTIDE SEQUENCE</scope>
    <source>
        <strain evidence="11">Busselton2</strain>
    </source>
</reference>
<keyword evidence="3" id="KW-0808">Transferase</keyword>
<dbReference type="PROSITE" id="PS00108">
    <property type="entry name" value="PROTEIN_KINASE_ST"/>
    <property type="match status" value="1"/>
</dbReference>
<dbReference type="InterPro" id="IPR000719">
    <property type="entry name" value="Prot_kinase_dom"/>
</dbReference>
<dbReference type="InterPro" id="IPR047916">
    <property type="entry name" value="TTBK_Asator-like_STKc"/>
</dbReference>
<proteinExistence type="inferred from homology"/>
<feature type="compositionally biased region" description="Basic residues" evidence="9">
    <location>
        <begin position="352"/>
        <end position="362"/>
    </location>
</feature>
<gene>
    <name evidence="11" type="ORF">M0812_11774</name>
</gene>
<dbReference type="AlphaFoldDB" id="A0AAV7ZYP2"/>
<comment type="similarity">
    <text evidence="7">Belongs to the protein kinase superfamily. CK1 Ser/Thr protein kinase family.</text>
</comment>
<dbReference type="GO" id="GO:0005524">
    <property type="term" value="F:ATP binding"/>
    <property type="evidence" value="ECO:0007669"/>
    <property type="project" value="UniProtKB-UniRule"/>
</dbReference>
<evidence type="ECO:0000256" key="6">
    <source>
        <dbReference type="ARBA" id="ARBA00022840"/>
    </source>
</evidence>
<dbReference type="PANTHER" id="PTHR11909">
    <property type="entry name" value="CASEIN KINASE-RELATED"/>
    <property type="match status" value="1"/>
</dbReference>